<dbReference type="Proteomes" id="UP001221757">
    <property type="component" value="Unassembled WGS sequence"/>
</dbReference>
<sequence>VGWTQSLTAISRSSWLNVLLIFVPVAWGLHSVQTIYISHTLEFSLCFIAIVPLCKLLDYGGALYCGKDIGDLVLATLNNAVRSRPYFPICLVVKCQLRLLQSTIVGVVLLRLLLVPACAFTTGGARIAAQELHLHLSGLNQTLLTTGVLSLVLPAAFFAALNSSDPARSTQNVVSDDVRGDILKVSRGLAVILLAVYLCSRIFLHNPPGTDNGPYEHKDALAELKELVEKMAEEEPEPEVNLWACLILLVFTVGLMAVTAEFVISIEPMQESLEIKEESVLLFLLSSPIVILVFTGGSASSCSHSSRRRVVLLVSATFLVNYVTAEAKTNWVEGVMMLALYSMIASTALTAWFYPGQPAVRTMLSCTSVQEALASQGVPPNSTYTNVSFAGFHATLDDSQISNFTDRLTDRLRDLQKL</sequence>
<keyword evidence="1" id="KW-0813">Transport</keyword>
<dbReference type="GO" id="GO:0006874">
    <property type="term" value="P:intracellular calcium ion homeostasis"/>
    <property type="evidence" value="ECO:0007669"/>
    <property type="project" value="TreeGrafter"/>
</dbReference>
<dbReference type="GO" id="GO:0015369">
    <property type="term" value="F:calcium:proton antiporter activity"/>
    <property type="evidence" value="ECO:0007669"/>
    <property type="project" value="TreeGrafter"/>
</dbReference>
<feature type="transmembrane region" description="Helical" evidence="2">
    <location>
        <begin position="141"/>
        <end position="161"/>
    </location>
</feature>
<feature type="transmembrane region" description="Helical" evidence="2">
    <location>
        <begin position="335"/>
        <end position="354"/>
    </location>
</feature>
<feature type="transmembrane region" description="Helical" evidence="2">
    <location>
        <begin position="35"/>
        <end position="54"/>
    </location>
</feature>
<keyword evidence="4" id="KW-1185">Reference proteome</keyword>
<organism evidence="3 4">
    <name type="scientific">Mycena rosella</name>
    <name type="common">Pink bonnet</name>
    <name type="synonym">Agaricus rosellus</name>
    <dbReference type="NCBI Taxonomy" id="1033263"/>
    <lineage>
        <taxon>Eukaryota</taxon>
        <taxon>Fungi</taxon>
        <taxon>Dikarya</taxon>
        <taxon>Basidiomycota</taxon>
        <taxon>Agaricomycotina</taxon>
        <taxon>Agaricomycetes</taxon>
        <taxon>Agaricomycetidae</taxon>
        <taxon>Agaricales</taxon>
        <taxon>Marasmiineae</taxon>
        <taxon>Mycenaceae</taxon>
        <taxon>Mycena</taxon>
    </lineage>
</organism>
<feature type="non-terminal residue" evidence="3">
    <location>
        <position position="1"/>
    </location>
</feature>
<keyword evidence="1" id="KW-0406">Ion transport</keyword>
<feature type="transmembrane region" description="Helical" evidence="2">
    <location>
        <begin position="12"/>
        <end position="29"/>
    </location>
</feature>
<keyword evidence="2" id="KW-0812">Transmembrane</keyword>
<feature type="transmembrane region" description="Helical" evidence="2">
    <location>
        <begin position="240"/>
        <end position="260"/>
    </location>
</feature>
<comment type="caution">
    <text evidence="3">The sequence shown here is derived from an EMBL/GenBank/DDBJ whole genome shotgun (WGS) entry which is preliminary data.</text>
</comment>
<dbReference type="EMBL" id="JARKIE010000079">
    <property type="protein sequence ID" value="KAJ7688413.1"/>
    <property type="molecule type" value="Genomic_DNA"/>
</dbReference>
<dbReference type="PANTHER" id="PTHR31503">
    <property type="entry name" value="VACUOLAR CALCIUM ION TRANSPORTER"/>
    <property type="match status" value="1"/>
</dbReference>
<feature type="transmembrane region" description="Helical" evidence="2">
    <location>
        <begin position="306"/>
        <end position="323"/>
    </location>
</feature>
<keyword evidence="2" id="KW-1133">Transmembrane helix</keyword>
<evidence type="ECO:0000256" key="2">
    <source>
        <dbReference type="SAM" id="Phobius"/>
    </source>
</evidence>
<dbReference type="GO" id="GO:0000329">
    <property type="term" value="C:fungal-type vacuole membrane"/>
    <property type="evidence" value="ECO:0007669"/>
    <property type="project" value="TreeGrafter"/>
</dbReference>
<evidence type="ECO:0000313" key="3">
    <source>
        <dbReference type="EMBL" id="KAJ7688413.1"/>
    </source>
</evidence>
<name>A0AAD7DD00_MYCRO</name>
<keyword evidence="2" id="KW-0472">Membrane</keyword>
<feature type="transmembrane region" description="Helical" evidence="2">
    <location>
        <begin position="280"/>
        <end position="300"/>
    </location>
</feature>
<reference evidence="3" key="1">
    <citation type="submission" date="2023-03" db="EMBL/GenBank/DDBJ databases">
        <title>Massive genome expansion in bonnet fungi (Mycena s.s.) driven by repeated elements and novel gene families across ecological guilds.</title>
        <authorList>
            <consortium name="Lawrence Berkeley National Laboratory"/>
            <person name="Harder C.B."/>
            <person name="Miyauchi S."/>
            <person name="Viragh M."/>
            <person name="Kuo A."/>
            <person name="Thoen E."/>
            <person name="Andreopoulos B."/>
            <person name="Lu D."/>
            <person name="Skrede I."/>
            <person name="Drula E."/>
            <person name="Henrissat B."/>
            <person name="Morin E."/>
            <person name="Kohler A."/>
            <person name="Barry K."/>
            <person name="LaButti K."/>
            <person name="Morin E."/>
            <person name="Salamov A."/>
            <person name="Lipzen A."/>
            <person name="Mereny Z."/>
            <person name="Hegedus B."/>
            <person name="Baldrian P."/>
            <person name="Stursova M."/>
            <person name="Weitz H."/>
            <person name="Taylor A."/>
            <person name="Grigoriev I.V."/>
            <person name="Nagy L.G."/>
            <person name="Martin F."/>
            <person name="Kauserud H."/>
        </authorList>
    </citation>
    <scope>NUCLEOTIDE SEQUENCE</scope>
    <source>
        <strain evidence="3">CBHHK067</strain>
    </source>
</reference>
<dbReference type="PANTHER" id="PTHR31503:SF20">
    <property type="entry name" value="CA(2+)_H(+) EXCHANGER, PUTATIVE (EUROFUNG)-RELATED"/>
    <property type="match status" value="1"/>
</dbReference>
<dbReference type="AlphaFoldDB" id="A0AAD7DD00"/>
<proteinExistence type="predicted"/>
<accession>A0AAD7DD00</accession>
<gene>
    <name evidence="3" type="ORF">B0H17DRAFT_938383</name>
</gene>
<protein>
    <submittedName>
        <fullName evidence="3">Uncharacterized protein</fullName>
    </submittedName>
</protein>
<evidence type="ECO:0000313" key="4">
    <source>
        <dbReference type="Proteomes" id="UP001221757"/>
    </source>
</evidence>
<feature type="transmembrane region" description="Helical" evidence="2">
    <location>
        <begin position="104"/>
        <end position="129"/>
    </location>
</feature>
<dbReference type="InterPro" id="IPR004713">
    <property type="entry name" value="CaH_exchang"/>
</dbReference>
<evidence type="ECO:0000256" key="1">
    <source>
        <dbReference type="ARBA" id="ARBA00023065"/>
    </source>
</evidence>